<protein>
    <submittedName>
        <fullName evidence="3">Uncharacterized protein</fullName>
    </submittedName>
</protein>
<keyword evidence="4" id="KW-1185">Reference proteome</keyword>
<evidence type="ECO:0000256" key="1">
    <source>
        <dbReference type="SAM" id="Coils"/>
    </source>
</evidence>
<sequence length="592" mass="66726">MATAAFKSTTKRTLVGASSADDSAYSSSLHHRRSRSLSRPARPSFPSRNDEDGGDRRTPRGRFVNTVRGSGFPEISLDDLAIEFFESAKRDRFSSRTSKSEASPAGAGSAASQRRGRSVSRKSSGVGDDRRSSVGGGRPFSDANSRRRRSVSVVRYQISDSESDLDRSQNSRSRSNLKNTDVGNKLMHKPVASDQRPVLRKSLSLKGLRAYDGYSLNLRLFLSLFRVILQFSLMMKEQVLTLIKMELRNYDQFMHKKRLKYYSWARGTVSLMSFASNVLPVLKNVQVALTDTDKGSHKAKQKELTHMETEQAVVKPRTSTLSTVDCLLLNNSDVIQTVSSIRRSYETELEKSEKRKQDLLAEMVFEEQRGRELSKIVNELIPAKEDNLIQNPSRARKRSKDRSRMSMRLTEEAEKYIEDFISNVEDTDISSLDGERSDASSSIGGLIKPETFNSLPVPRSLPVLTDGVTLPWLQWETNNDASPMTNLNKTHMTITPKTENIKVQDQGDNSISSRGSWSPDYLQEYVGKDVYSKLGEGCGYPDHSLSAKSKGLRYDMDDYLKVKSNENLLIESWKQRQRIKSGTLLFCSLRLF</sequence>
<feature type="compositionally biased region" description="Polar residues" evidence="2">
    <location>
        <begin position="170"/>
        <end position="182"/>
    </location>
</feature>
<comment type="caution">
    <text evidence="3">The sequence shown here is derived from an EMBL/GenBank/DDBJ whole genome shotgun (WGS) entry which is preliminary data.</text>
</comment>
<evidence type="ECO:0000256" key="2">
    <source>
        <dbReference type="SAM" id="MobiDB-lite"/>
    </source>
</evidence>
<dbReference type="AlphaFoldDB" id="A0A445L2M8"/>
<feature type="region of interest" description="Disordered" evidence="2">
    <location>
        <begin position="92"/>
        <end position="193"/>
    </location>
</feature>
<feature type="compositionally biased region" description="Low complexity" evidence="2">
    <location>
        <begin position="100"/>
        <end position="113"/>
    </location>
</feature>
<keyword evidence="1" id="KW-0175">Coiled coil</keyword>
<evidence type="ECO:0000313" key="4">
    <source>
        <dbReference type="Proteomes" id="UP000289340"/>
    </source>
</evidence>
<feature type="compositionally biased region" description="Polar residues" evidence="2">
    <location>
        <begin position="1"/>
        <end position="12"/>
    </location>
</feature>
<feature type="compositionally biased region" description="Basic and acidic residues" evidence="2">
    <location>
        <begin position="48"/>
        <end position="58"/>
    </location>
</feature>
<dbReference type="PANTHER" id="PTHR34466:SF1">
    <property type="entry name" value="OS06G0609800 PROTEIN"/>
    <property type="match status" value="1"/>
</dbReference>
<accession>A0A445L2M8</accession>
<name>A0A445L2M8_GLYSO</name>
<dbReference type="EMBL" id="QZWG01000004">
    <property type="protein sequence ID" value="RZC17330.1"/>
    <property type="molecule type" value="Genomic_DNA"/>
</dbReference>
<feature type="compositionally biased region" description="Low complexity" evidence="2">
    <location>
        <begin position="17"/>
        <end position="28"/>
    </location>
</feature>
<gene>
    <name evidence="3" type="ORF">D0Y65_010227</name>
</gene>
<dbReference type="Proteomes" id="UP000289340">
    <property type="component" value="Chromosome 4"/>
</dbReference>
<dbReference type="PANTHER" id="PTHR34466">
    <property type="entry name" value="OS11G0129800 PROTEIN"/>
    <property type="match status" value="1"/>
</dbReference>
<feature type="coiled-coil region" evidence="1">
    <location>
        <begin position="342"/>
        <end position="369"/>
    </location>
</feature>
<feature type="region of interest" description="Disordered" evidence="2">
    <location>
        <begin position="1"/>
        <end position="69"/>
    </location>
</feature>
<evidence type="ECO:0000313" key="3">
    <source>
        <dbReference type="EMBL" id="RZC17330.1"/>
    </source>
</evidence>
<feature type="compositionally biased region" description="Low complexity" evidence="2">
    <location>
        <begin position="37"/>
        <end position="47"/>
    </location>
</feature>
<organism evidence="3 4">
    <name type="scientific">Glycine soja</name>
    <name type="common">Wild soybean</name>
    <dbReference type="NCBI Taxonomy" id="3848"/>
    <lineage>
        <taxon>Eukaryota</taxon>
        <taxon>Viridiplantae</taxon>
        <taxon>Streptophyta</taxon>
        <taxon>Embryophyta</taxon>
        <taxon>Tracheophyta</taxon>
        <taxon>Spermatophyta</taxon>
        <taxon>Magnoliopsida</taxon>
        <taxon>eudicotyledons</taxon>
        <taxon>Gunneridae</taxon>
        <taxon>Pentapetalae</taxon>
        <taxon>rosids</taxon>
        <taxon>fabids</taxon>
        <taxon>Fabales</taxon>
        <taxon>Fabaceae</taxon>
        <taxon>Papilionoideae</taxon>
        <taxon>50 kb inversion clade</taxon>
        <taxon>NPAAA clade</taxon>
        <taxon>indigoferoid/millettioid clade</taxon>
        <taxon>Phaseoleae</taxon>
        <taxon>Glycine</taxon>
        <taxon>Glycine subgen. Soja</taxon>
    </lineage>
</organism>
<reference evidence="3 4" key="1">
    <citation type="submission" date="2018-09" db="EMBL/GenBank/DDBJ databases">
        <title>A high-quality reference genome of wild soybean provides a powerful tool to mine soybean genomes.</title>
        <authorList>
            <person name="Xie M."/>
            <person name="Chung C.Y.L."/>
            <person name="Li M.-W."/>
            <person name="Wong F.-L."/>
            <person name="Chan T.-F."/>
            <person name="Lam H.-M."/>
        </authorList>
    </citation>
    <scope>NUCLEOTIDE SEQUENCE [LARGE SCALE GENOMIC DNA]</scope>
    <source>
        <strain evidence="4">cv. W05</strain>
        <tissue evidence="3">Hypocotyl of etiolated seedlings</tissue>
    </source>
</reference>
<proteinExistence type="predicted"/>